<reference evidence="4" key="1">
    <citation type="journal article" date="2019" name="Int. J. Syst. Evol. Microbiol.">
        <title>The Global Catalogue of Microorganisms (GCM) 10K type strain sequencing project: providing services to taxonomists for standard genome sequencing and annotation.</title>
        <authorList>
            <consortium name="The Broad Institute Genomics Platform"/>
            <consortium name="The Broad Institute Genome Sequencing Center for Infectious Disease"/>
            <person name="Wu L."/>
            <person name="Ma J."/>
        </authorList>
    </citation>
    <scope>NUCLEOTIDE SEQUENCE [LARGE SCALE GENOMIC DNA]</scope>
    <source>
        <strain evidence="4">JCM 17975</strain>
    </source>
</reference>
<dbReference type="InterPro" id="IPR051599">
    <property type="entry name" value="Cell_Envelope_Assoc"/>
</dbReference>
<dbReference type="Pfam" id="PF02698">
    <property type="entry name" value="DUF218"/>
    <property type="match status" value="1"/>
</dbReference>
<evidence type="ECO:0000313" key="4">
    <source>
        <dbReference type="Proteomes" id="UP001500843"/>
    </source>
</evidence>
<protein>
    <submittedName>
        <fullName evidence="3">YdcF family protein</fullName>
    </submittedName>
</protein>
<keyword evidence="1" id="KW-1133">Transmembrane helix</keyword>
<gene>
    <name evidence="3" type="ORF">GCM10023198_54020</name>
</gene>
<proteinExistence type="predicted"/>
<evidence type="ECO:0000259" key="2">
    <source>
        <dbReference type="Pfam" id="PF02698"/>
    </source>
</evidence>
<keyword evidence="4" id="KW-1185">Reference proteome</keyword>
<dbReference type="EMBL" id="BAABHM010000035">
    <property type="protein sequence ID" value="GAA4722599.1"/>
    <property type="molecule type" value="Genomic_DNA"/>
</dbReference>
<comment type="caution">
    <text evidence="3">The sequence shown here is derived from an EMBL/GenBank/DDBJ whole genome shotgun (WGS) entry which is preliminary data.</text>
</comment>
<dbReference type="InterPro" id="IPR003848">
    <property type="entry name" value="DUF218"/>
</dbReference>
<name>A0ABP8Y8R7_9MICO</name>
<dbReference type="InterPro" id="IPR014729">
    <property type="entry name" value="Rossmann-like_a/b/a_fold"/>
</dbReference>
<evidence type="ECO:0000256" key="1">
    <source>
        <dbReference type="SAM" id="Phobius"/>
    </source>
</evidence>
<feature type="transmembrane region" description="Helical" evidence="1">
    <location>
        <begin position="9"/>
        <end position="29"/>
    </location>
</feature>
<keyword evidence="1" id="KW-0812">Transmembrane</keyword>
<dbReference type="PANTHER" id="PTHR30336">
    <property type="entry name" value="INNER MEMBRANE PROTEIN, PROBABLE PERMEASE"/>
    <property type="match status" value="1"/>
</dbReference>
<accession>A0ABP8Y8R7</accession>
<dbReference type="PANTHER" id="PTHR30336:SF4">
    <property type="entry name" value="ENVELOPE BIOGENESIS FACTOR ELYC"/>
    <property type="match status" value="1"/>
</dbReference>
<organism evidence="3 4">
    <name type="scientific">Promicromonospora umidemergens</name>
    <dbReference type="NCBI Taxonomy" id="629679"/>
    <lineage>
        <taxon>Bacteria</taxon>
        <taxon>Bacillati</taxon>
        <taxon>Actinomycetota</taxon>
        <taxon>Actinomycetes</taxon>
        <taxon>Micrococcales</taxon>
        <taxon>Promicromonosporaceae</taxon>
        <taxon>Promicromonospora</taxon>
    </lineage>
</organism>
<sequence length="252" mass="27779">MRVERFTRIVWILLGAVLILDALIVSITFSINSGVVATFGIGVLYLFYGLCRDRVRASRRKGLLQWMRIPILIGSGLMLLLFAFIAVLGRVDTVSHQEDAVIVLGTALNGEEVTPPLRSRLDVAVEYSTANPDAVIAVAGGQGPGDSITEALAMERYLVSRGVAEDRIMREDRSTSTYENFVFAKRLLHAHFDADCTTAFITNDYHVYRAGEIAEVAGIASTHAHADTPWYGIPVDYVREFLAITKFVLTGR</sequence>
<keyword evidence="1" id="KW-0472">Membrane</keyword>
<feature type="transmembrane region" description="Helical" evidence="1">
    <location>
        <begin position="35"/>
        <end position="51"/>
    </location>
</feature>
<evidence type="ECO:0000313" key="3">
    <source>
        <dbReference type="EMBL" id="GAA4722599.1"/>
    </source>
</evidence>
<dbReference type="Proteomes" id="UP001500843">
    <property type="component" value="Unassembled WGS sequence"/>
</dbReference>
<dbReference type="Gene3D" id="3.40.50.620">
    <property type="entry name" value="HUPs"/>
    <property type="match status" value="1"/>
</dbReference>
<dbReference type="CDD" id="cd06259">
    <property type="entry name" value="YdcF-like"/>
    <property type="match status" value="1"/>
</dbReference>
<feature type="transmembrane region" description="Helical" evidence="1">
    <location>
        <begin position="71"/>
        <end position="89"/>
    </location>
</feature>
<feature type="domain" description="DUF218" evidence="2">
    <location>
        <begin position="99"/>
        <end position="226"/>
    </location>
</feature>